<feature type="signal peptide" evidence="2">
    <location>
        <begin position="1"/>
        <end position="19"/>
    </location>
</feature>
<evidence type="ECO:0000256" key="1">
    <source>
        <dbReference type="ARBA" id="ARBA00009820"/>
    </source>
</evidence>
<protein>
    <submittedName>
        <fullName evidence="4">DPPIV_N domain-containing protein</fullName>
    </submittedName>
</protein>
<dbReference type="Gene3D" id="2.120.10.30">
    <property type="entry name" value="TolB, C-terminal domain"/>
    <property type="match status" value="2"/>
</dbReference>
<dbReference type="Proteomes" id="UP000050640">
    <property type="component" value="Unplaced"/>
</dbReference>
<evidence type="ECO:0000313" key="4">
    <source>
        <dbReference type="WBParaSite" id="EEL_0000147101-mRNA-1"/>
    </source>
</evidence>
<dbReference type="PANTHER" id="PTHR36842:SF1">
    <property type="entry name" value="PROTEIN TOLB"/>
    <property type="match status" value="1"/>
</dbReference>
<dbReference type="InterPro" id="IPR011659">
    <property type="entry name" value="WD40"/>
</dbReference>
<dbReference type="AlphaFoldDB" id="A0A0R3RJ13"/>
<comment type="similarity">
    <text evidence="1">Belongs to the TolB family.</text>
</comment>
<evidence type="ECO:0000256" key="2">
    <source>
        <dbReference type="SAM" id="SignalP"/>
    </source>
</evidence>
<accession>A0A0R3RJ13</accession>
<name>A0A0R3RJ13_9BILA</name>
<feature type="chain" id="PRO_5006447560" evidence="2">
    <location>
        <begin position="20"/>
        <end position="531"/>
    </location>
</feature>
<organism evidence="3 4">
    <name type="scientific">Elaeophora elaphi</name>
    <dbReference type="NCBI Taxonomy" id="1147741"/>
    <lineage>
        <taxon>Eukaryota</taxon>
        <taxon>Metazoa</taxon>
        <taxon>Ecdysozoa</taxon>
        <taxon>Nematoda</taxon>
        <taxon>Chromadorea</taxon>
        <taxon>Rhabditida</taxon>
        <taxon>Spirurina</taxon>
        <taxon>Spiruromorpha</taxon>
        <taxon>Filarioidea</taxon>
        <taxon>Onchocercidae</taxon>
        <taxon>Elaeophora</taxon>
    </lineage>
</organism>
<dbReference type="SUPFAM" id="SSF82171">
    <property type="entry name" value="DPP6 N-terminal domain-like"/>
    <property type="match status" value="1"/>
</dbReference>
<evidence type="ECO:0000313" key="3">
    <source>
        <dbReference type="Proteomes" id="UP000050640"/>
    </source>
</evidence>
<dbReference type="InterPro" id="IPR011042">
    <property type="entry name" value="6-blade_b-propeller_TolB-like"/>
</dbReference>
<keyword evidence="2" id="KW-0732">Signal</keyword>
<sequence length="531" mass="59866">MHLSNIIPFFLLTGAGTFAELHFPAEHHLSNIRQLTFGGQNAEGYFSFDGNWLTFQAAGLPEYGTSCDQIYKLDLTIPPEKQIPQRISTGIGACTCSYFYPDNRHMIYAGTFQHANFTSSGSLESCPTKTCQTQRAKTDPHLRHLCNTSYTWDLFPEYDIFKVNEFGTVISRLTDTAEYDAEGAVSPDGQKIVFTSLRSGDPEIWIMNSDGTEPKQLTNELGYDGGPFFSPDGSKIVFRASRPNSSDEIQKYKDLLSYNLVSPLEMELYTINIDGSGLRKVTSLGGSNWAPFYMTDNRHIIFSSNFNETGGHFGAFNLYVIDEVDGNVERVTFNEGGFDAFPMFDRTGRRLVWGSSRNGRSRSELNLFIADWNNTYTTKIESEIKGRNFAVPNLPHIAVEKNYPKKVKQLTKDDINVAGSFSLDDKRVIYEGYGTHLYDTTCEQVFDLDLTSVSRRIRRLSSGNSCIKFCSIGAARSPVHISDNNIIIYASNILAVNRSTLNSCPQRVCVDTRQSWIREICKFFNFDFSHF</sequence>
<reference evidence="4" key="1">
    <citation type="submission" date="2017-02" db="UniProtKB">
        <authorList>
            <consortium name="WormBaseParasite"/>
        </authorList>
    </citation>
    <scope>IDENTIFICATION</scope>
</reference>
<keyword evidence="3" id="KW-1185">Reference proteome</keyword>
<proteinExistence type="inferred from homology"/>
<dbReference type="WBParaSite" id="EEL_0000147101-mRNA-1">
    <property type="protein sequence ID" value="EEL_0000147101-mRNA-1"/>
    <property type="gene ID" value="EEL_0000147101"/>
</dbReference>
<dbReference type="PANTHER" id="PTHR36842">
    <property type="entry name" value="PROTEIN TOLB HOMOLOG"/>
    <property type="match status" value="1"/>
</dbReference>
<dbReference type="STRING" id="1147741.A0A0R3RJ13"/>
<dbReference type="Pfam" id="PF07676">
    <property type="entry name" value="PD40"/>
    <property type="match status" value="2"/>
</dbReference>